<keyword evidence="2" id="KW-1185">Reference proteome</keyword>
<accession>V4LHI0</accession>
<name>V4LHI0_EUTSA</name>
<dbReference type="EMBL" id="KI517481">
    <property type="protein sequence ID" value="ESQ39233.1"/>
    <property type="molecule type" value="Genomic_DNA"/>
</dbReference>
<evidence type="ECO:0000313" key="1">
    <source>
        <dbReference type="EMBL" id="ESQ39233.1"/>
    </source>
</evidence>
<organism evidence="1 2">
    <name type="scientific">Eutrema salsugineum</name>
    <name type="common">Saltwater cress</name>
    <name type="synonym">Sisymbrium salsugineum</name>
    <dbReference type="NCBI Taxonomy" id="72664"/>
    <lineage>
        <taxon>Eukaryota</taxon>
        <taxon>Viridiplantae</taxon>
        <taxon>Streptophyta</taxon>
        <taxon>Embryophyta</taxon>
        <taxon>Tracheophyta</taxon>
        <taxon>Spermatophyta</taxon>
        <taxon>Magnoliopsida</taxon>
        <taxon>eudicotyledons</taxon>
        <taxon>Gunneridae</taxon>
        <taxon>Pentapetalae</taxon>
        <taxon>rosids</taxon>
        <taxon>malvids</taxon>
        <taxon>Brassicales</taxon>
        <taxon>Brassicaceae</taxon>
        <taxon>Eutremeae</taxon>
        <taxon>Eutrema</taxon>
    </lineage>
</organism>
<dbReference type="AlphaFoldDB" id="V4LHI0"/>
<dbReference type="KEGG" id="eus:EUTSA_v10001773mg"/>
<dbReference type="Proteomes" id="UP000030689">
    <property type="component" value="Unassembled WGS sequence"/>
</dbReference>
<gene>
    <name evidence="1" type="ORF">EUTSA_v10001773mg</name>
</gene>
<dbReference type="Gramene" id="ESQ39233">
    <property type="protein sequence ID" value="ESQ39233"/>
    <property type="gene ID" value="EUTSA_v10001773mg"/>
</dbReference>
<sequence length="101" mass="11582">SPFSLLSAIHRLAAPPPAVAVHRRIQFSPPSAHLHFLISFISLVDGYSSMLIDLETFLLGVFFWVASFFPEEHQNLRKTVTLYSRVCPTYWSFKCHNNTLF</sequence>
<reference evidence="1 2" key="1">
    <citation type="journal article" date="2013" name="Front. Plant Sci.">
        <title>The Reference Genome of the Halophytic Plant Eutrema salsugineum.</title>
        <authorList>
            <person name="Yang R."/>
            <person name="Jarvis D.E."/>
            <person name="Chen H."/>
            <person name="Beilstein M.A."/>
            <person name="Grimwood J."/>
            <person name="Jenkins J."/>
            <person name="Shu S."/>
            <person name="Prochnik S."/>
            <person name="Xin M."/>
            <person name="Ma C."/>
            <person name="Schmutz J."/>
            <person name="Wing R.A."/>
            <person name="Mitchell-Olds T."/>
            <person name="Schumaker K.S."/>
            <person name="Wang X."/>
        </authorList>
    </citation>
    <scope>NUCLEOTIDE SEQUENCE [LARGE SCALE GENOMIC DNA]</scope>
</reference>
<evidence type="ECO:0000313" key="2">
    <source>
        <dbReference type="Proteomes" id="UP000030689"/>
    </source>
</evidence>
<feature type="non-terminal residue" evidence="1">
    <location>
        <position position="1"/>
    </location>
</feature>
<protein>
    <submittedName>
        <fullName evidence="1">Uncharacterized protein</fullName>
    </submittedName>
</protein>
<proteinExistence type="predicted"/>